<feature type="compositionally biased region" description="Low complexity" evidence="2">
    <location>
        <begin position="351"/>
        <end position="360"/>
    </location>
</feature>
<dbReference type="Gene3D" id="1.20.5.1160">
    <property type="entry name" value="Vasodilator-stimulated phosphoprotein"/>
    <property type="match status" value="1"/>
</dbReference>
<reference evidence="5" key="1">
    <citation type="submission" date="2016-06" db="UniProtKB">
        <authorList>
            <consortium name="WormBaseParasite"/>
        </authorList>
    </citation>
    <scope>IDENTIFICATION</scope>
</reference>
<evidence type="ECO:0000313" key="4">
    <source>
        <dbReference type="Proteomes" id="UP000275846"/>
    </source>
</evidence>
<dbReference type="WBParaSite" id="SSLN_0000958701-mRNA-1">
    <property type="protein sequence ID" value="SSLN_0000958701-mRNA-1"/>
    <property type="gene ID" value="SSLN_0000958701"/>
</dbReference>
<feature type="compositionally biased region" description="Basic and acidic residues" evidence="2">
    <location>
        <begin position="803"/>
        <end position="814"/>
    </location>
</feature>
<feature type="region of interest" description="Disordered" evidence="2">
    <location>
        <begin position="339"/>
        <end position="379"/>
    </location>
</feature>
<feature type="compositionally biased region" description="Polar residues" evidence="2">
    <location>
        <begin position="211"/>
        <end position="227"/>
    </location>
</feature>
<name>A0A183SYE0_SCHSO</name>
<evidence type="ECO:0000313" key="5">
    <source>
        <dbReference type="WBParaSite" id="SSLN_0000958701-mRNA-1"/>
    </source>
</evidence>
<feature type="compositionally biased region" description="Basic residues" evidence="2">
    <location>
        <begin position="85"/>
        <end position="96"/>
    </location>
</feature>
<feature type="compositionally biased region" description="Polar residues" evidence="2">
    <location>
        <begin position="363"/>
        <end position="379"/>
    </location>
</feature>
<feature type="region of interest" description="Disordered" evidence="2">
    <location>
        <begin position="1"/>
        <end position="55"/>
    </location>
</feature>
<dbReference type="EMBL" id="UYSU01035125">
    <property type="protein sequence ID" value="VDL95623.1"/>
    <property type="molecule type" value="Genomic_DNA"/>
</dbReference>
<evidence type="ECO:0000256" key="2">
    <source>
        <dbReference type="SAM" id="MobiDB-lite"/>
    </source>
</evidence>
<dbReference type="Proteomes" id="UP000275846">
    <property type="component" value="Unassembled WGS sequence"/>
</dbReference>
<feature type="region of interest" description="Disordered" evidence="2">
    <location>
        <begin position="803"/>
        <end position="822"/>
    </location>
</feature>
<dbReference type="AlphaFoldDB" id="A0A183SYE0"/>
<dbReference type="STRING" id="70667.A0A183SYE0"/>
<feature type="region of interest" description="Disordered" evidence="2">
    <location>
        <begin position="67"/>
        <end position="234"/>
    </location>
</feature>
<feature type="compositionally biased region" description="Low complexity" evidence="2">
    <location>
        <begin position="185"/>
        <end position="201"/>
    </location>
</feature>
<keyword evidence="4" id="KW-1185">Reference proteome</keyword>
<proteinExistence type="predicted"/>
<evidence type="ECO:0000256" key="1">
    <source>
        <dbReference type="SAM" id="Coils"/>
    </source>
</evidence>
<protein>
    <submittedName>
        <fullName evidence="5">Ribosome-binding protein 1</fullName>
    </submittedName>
</protein>
<feature type="coiled-coil region" evidence="1">
    <location>
        <begin position="443"/>
        <end position="538"/>
    </location>
</feature>
<dbReference type="OrthoDB" id="6277953at2759"/>
<reference evidence="3 4" key="2">
    <citation type="submission" date="2018-11" db="EMBL/GenBank/DDBJ databases">
        <authorList>
            <consortium name="Pathogen Informatics"/>
        </authorList>
    </citation>
    <scope>NUCLEOTIDE SEQUENCE [LARGE SCALE GENOMIC DNA]</scope>
    <source>
        <strain evidence="3 4">NST_G2</strain>
    </source>
</reference>
<sequence>MNGMLIEPSGPSVKKSSRRKKPRTNASPSNGVPKGDFNSEPPMPITPSAYPQSIAPTTLERSLASISHVNGGPDIPSFTIPTSLKQKKKPKKKKKPNNSTFADRDTDEDENPWMPVSSKKTKITKSQTAKQAVEPTATLVAPANTDVSDKKKRKRKSEKKTLPAPSTSSEETPHQHVPSDPAPVVPVSASIVSSSQPVAAAGDGESEHSKQSTSLRSMETPVTQSPQVEHAKPDAATVKAPSSQKTLLNYTQELEFLVAEVLGLAALVNTRTRFSELALPDLSALSNTPTALSATKLPPDVIQLRAHLRAKEAECQVLRDEVVRMHSDIIALKTAALSAAAAPPPPPPQPVQEKPQPVKVSCASKSVQSEPIPQETASSRPSDIVIMTLQEEIGRLAKESTLMSQRNAVSGGRCIAVFTQFDISQLSQPVSCLLQNLGAGRSCGNLEKRLSNLQSEMHRATVKATRTAEASAAERIEKSEARVKQLQVELSQKNQLLASQQNQLQALKEELSGASSQVEELQRQLAAKEMERESAVRKERLAAQVLAEARAQVEHLESSIKAEAVSSTALQQRIDQLMLDAERDHRLIQQLEADLANSKRELSATQESLASSAQQELQSIREQLDLAHTERDSLQAKLSSAQQELDLAHTERDSLQAKLSSAQHDLNLAYTERDSLQSKLSSAQQELDAAQEALASAASDNSAVEEIVVAQTVASTLSSAEHQEASSTVFSEEESCNSCSALASEVEHFKHVLDNAENVLSKLQTSAAHEEDRWRKSLQEIASENANLKTTVKRLTEEVADLTRKQRESNKTEITDEEPPPPPPLLVIFAVVGFLAAETEGSGEAPVCTVTFRPWVFLSGTARRVTLSVL</sequence>
<gene>
    <name evidence="3" type="ORF">SSLN_LOCUS9238</name>
</gene>
<evidence type="ECO:0000313" key="3">
    <source>
        <dbReference type="EMBL" id="VDL95623.1"/>
    </source>
</evidence>
<keyword evidence="1" id="KW-0175">Coiled coil</keyword>
<organism evidence="5">
    <name type="scientific">Schistocephalus solidus</name>
    <name type="common">Tapeworm</name>
    <dbReference type="NCBI Taxonomy" id="70667"/>
    <lineage>
        <taxon>Eukaryota</taxon>
        <taxon>Metazoa</taxon>
        <taxon>Spiralia</taxon>
        <taxon>Lophotrochozoa</taxon>
        <taxon>Platyhelminthes</taxon>
        <taxon>Cestoda</taxon>
        <taxon>Eucestoda</taxon>
        <taxon>Diphyllobothriidea</taxon>
        <taxon>Diphyllobothriidae</taxon>
        <taxon>Schistocephalus</taxon>
    </lineage>
</organism>
<accession>A0A183SYE0</accession>
<feature type="coiled-coil region" evidence="1">
    <location>
        <begin position="574"/>
        <end position="700"/>
    </location>
</feature>